<gene>
    <name evidence="2" type="ORF">P7K49_032303</name>
</gene>
<name>A0ABQ9TXV7_SAGOE</name>
<accession>A0ABQ9TXV7</accession>
<evidence type="ECO:0000313" key="3">
    <source>
        <dbReference type="Proteomes" id="UP001266305"/>
    </source>
</evidence>
<evidence type="ECO:0000313" key="2">
    <source>
        <dbReference type="EMBL" id="KAK2089637.1"/>
    </source>
</evidence>
<feature type="compositionally biased region" description="Basic and acidic residues" evidence="1">
    <location>
        <begin position="24"/>
        <end position="36"/>
    </location>
</feature>
<evidence type="ECO:0000256" key="1">
    <source>
        <dbReference type="SAM" id="MobiDB-lite"/>
    </source>
</evidence>
<proteinExistence type="predicted"/>
<dbReference type="EMBL" id="JASSZA010000018">
    <property type="protein sequence ID" value="KAK2089637.1"/>
    <property type="molecule type" value="Genomic_DNA"/>
</dbReference>
<sequence>MQDNSISATLCEDPLLTLVTPEPSGEKKQVKPEASESPRLISLDIHRTESLWV</sequence>
<keyword evidence="3" id="KW-1185">Reference proteome</keyword>
<reference evidence="2 3" key="1">
    <citation type="submission" date="2023-05" db="EMBL/GenBank/DDBJ databases">
        <title>B98-5 Cell Line De Novo Hybrid Assembly: An Optical Mapping Approach.</title>
        <authorList>
            <person name="Kananen K."/>
            <person name="Auerbach J.A."/>
            <person name="Kautto E."/>
            <person name="Blachly J.S."/>
        </authorList>
    </citation>
    <scope>NUCLEOTIDE SEQUENCE [LARGE SCALE GENOMIC DNA]</scope>
    <source>
        <strain evidence="2">B95-8</strain>
        <tissue evidence="2">Cell line</tissue>
    </source>
</reference>
<comment type="caution">
    <text evidence="2">The sequence shown here is derived from an EMBL/GenBank/DDBJ whole genome shotgun (WGS) entry which is preliminary data.</text>
</comment>
<feature type="region of interest" description="Disordered" evidence="1">
    <location>
        <begin position="18"/>
        <end position="38"/>
    </location>
</feature>
<organism evidence="2 3">
    <name type="scientific">Saguinus oedipus</name>
    <name type="common">Cotton-top tamarin</name>
    <name type="synonym">Oedipomidas oedipus</name>
    <dbReference type="NCBI Taxonomy" id="9490"/>
    <lineage>
        <taxon>Eukaryota</taxon>
        <taxon>Metazoa</taxon>
        <taxon>Chordata</taxon>
        <taxon>Craniata</taxon>
        <taxon>Vertebrata</taxon>
        <taxon>Euteleostomi</taxon>
        <taxon>Mammalia</taxon>
        <taxon>Eutheria</taxon>
        <taxon>Euarchontoglires</taxon>
        <taxon>Primates</taxon>
        <taxon>Haplorrhini</taxon>
        <taxon>Platyrrhini</taxon>
        <taxon>Cebidae</taxon>
        <taxon>Callitrichinae</taxon>
        <taxon>Saguinus</taxon>
    </lineage>
</organism>
<protein>
    <submittedName>
        <fullName evidence="2">Uncharacterized protein</fullName>
    </submittedName>
</protein>
<dbReference type="Proteomes" id="UP001266305">
    <property type="component" value="Unassembled WGS sequence"/>
</dbReference>